<dbReference type="AlphaFoldDB" id="A0A7S0Z8V6"/>
<dbReference type="PANTHER" id="PTHR47416">
    <property type="entry name" value="BASIC-LEUCINE ZIPPER TRANSCRIPTION FACTOR F-RELATED"/>
    <property type="match status" value="1"/>
</dbReference>
<evidence type="ECO:0000256" key="7">
    <source>
        <dbReference type="SAM" id="Coils"/>
    </source>
</evidence>
<dbReference type="PROSITE" id="PS00036">
    <property type="entry name" value="BZIP_BASIC"/>
    <property type="match status" value="1"/>
</dbReference>
<dbReference type="EMBL" id="HBFO01007732">
    <property type="protein sequence ID" value="CAD8814334.1"/>
    <property type="molecule type" value="Transcribed_RNA"/>
</dbReference>
<keyword evidence="5" id="KW-0804">Transcription</keyword>
<evidence type="ECO:0000256" key="2">
    <source>
        <dbReference type="ARBA" id="ARBA00007163"/>
    </source>
</evidence>
<feature type="compositionally biased region" description="Low complexity" evidence="8">
    <location>
        <begin position="8"/>
        <end position="17"/>
    </location>
</feature>
<evidence type="ECO:0000256" key="4">
    <source>
        <dbReference type="ARBA" id="ARBA00023125"/>
    </source>
</evidence>
<keyword evidence="4" id="KW-0238">DNA-binding</keyword>
<dbReference type="SMART" id="SM00338">
    <property type="entry name" value="BRLZ"/>
    <property type="match status" value="1"/>
</dbReference>
<dbReference type="PROSITE" id="PS50217">
    <property type="entry name" value="BZIP"/>
    <property type="match status" value="1"/>
</dbReference>
<evidence type="ECO:0000256" key="3">
    <source>
        <dbReference type="ARBA" id="ARBA00023015"/>
    </source>
</evidence>
<comment type="subcellular location">
    <subcellularLocation>
        <location evidence="1">Nucleus</location>
    </subcellularLocation>
</comment>
<feature type="region of interest" description="Disordered" evidence="8">
    <location>
        <begin position="271"/>
        <end position="301"/>
    </location>
</feature>
<keyword evidence="6" id="KW-0539">Nucleus</keyword>
<dbReference type="GO" id="GO:0003700">
    <property type="term" value="F:DNA-binding transcription factor activity"/>
    <property type="evidence" value="ECO:0007669"/>
    <property type="project" value="InterPro"/>
</dbReference>
<dbReference type="Gene3D" id="1.20.5.170">
    <property type="match status" value="1"/>
</dbReference>
<name>A0A7S0Z8V6_9CHLO</name>
<proteinExistence type="inferred from homology"/>
<dbReference type="GO" id="GO:0005634">
    <property type="term" value="C:nucleus"/>
    <property type="evidence" value="ECO:0007669"/>
    <property type="project" value="UniProtKB-SubCell"/>
</dbReference>
<evidence type="ECO:0000256" key="5">
    <source>
        <dbReference type="ARBA" id="ARBA00023163"/>
    </source>
</evidence>
<dbReference type="GO" id="GO:0003677">
    <property type="term" value="F:DNA binding"/>
    <property type="evidence" value="ECO:0007669"/>
    <property type="project" value="UniProtKB-KW"/>
</dbReference>
<dbReference type="CDD" id="cd14704">
    <property type="entry name" value="bZIP_HY5-like"/>
    <property type="match status" value="1"/>
</dbReference>
<evidence type="ECO:0000256" key="8">
    <source>
        <dbReference type="SAM" id="MobiDB-lite"/>
    </source>
</evidence>
<dbReference type="InterPro" id="IPR046347">
    <property type="entry name" value="bZIP_sf"/>
</dbReference>
<gene>
    <name evidence="10" type="ORF">OMED0930_LOCUS5451</name>
</gene>
<keyword evidence="3" id="KW-0805">Transcription regulation</keyword>
<dbReference type="Pfam" id="PF00170">
    <property type="entry name" value="bZIP_1"/>
    <property type="match status" value="1"/>
</dbReference>
<feature type="compositionally biased region" description="Basic and acidic residues" evidence="8">
    <location>
        <begin position="25"/>
        <end position="38"/>
    </location>
</feature>
<evidence type="ECO:0000256" key="1">
    <source>
        <dbReference type="ARBA" id="ARBA00004123"/>
    </source>
</evidence>
<feature type="region of interest" description="Disordered" evidence="8">
    <location>
        <begin position="1"/>
        <end position="63"/>
    </location>
</feature>
<dbReference type="PANTHER" id="PTHR47416:SF8">
    <property type="entry name" value="BASIC-LEUCINE ZIPPER TRANSCRIPTION FACTOR E-RELATED"/>
    <property type="match status" value="1"/>
</dbReference>
<feature type="domain" description="BZIP" evidence="9">
    <location>
        <begin position="179"/>
        <end position="236"/>
    </location>
</feature>
<protein>
    <recommendedName>
        <fullName evidence="9">BZIP domain-containing protein</fullName>
    </recommendedName>
</protein>
<feature type="coiled-coil region" evidence="7">
    <location>
        <begin position="190"/>
        <end position="231"/>
    </location>
</feature>
<dbReference type="InterPro" id="IPR004827">
    <property type="entry name" value="bZIP"/>
</dbReference>
<evidence type="ECO:0000313" key="10">
    <source>
        <dbReference type="EMBL" id="CAD8814334.1"/>
    </source>
</evidence>
<organism evidence="10">
    <name type="scientific">Ostreococcus mediterraneus</name>
    <dbReference type="NCBI Taxonomy" id="1486918"/>
    <lineage>
        <taxon>Eukaryota</taxon>
        <taxon>Viridiplantae</taxon>
        <taxon>Chlorophyta</taxon>
        <taxon>Mamiellophyceae</taxon>
        <taxon>Mamiellales</taxon>
        <taxon>Bathycoccaceae</taxon>
        <taxon>Ostreococcus</taxon>
    </lineage>
</organism>
<sequence length="547" mass="58384">MLKHSMLGASSASSKGSYGDGDDGIDGHGRDARVRGRGEASGSGLRGTAPGTPDRRGAAFATASSDSGDVAVVAVPTSTTTSEYGFMRGGCDGLSDGVVAEGIESLFDELLPDGDFGDYTDALGEPLLDGFGLFDDGDCGVGGGVVVDDAHDATRAVVSKSDRIEMTCENATTPAQDSEAERKARLIRNRESAQNSRARKREYVRDLEKRARMLEAQNGELQAMVMHLTNENHALRMGMGHASAAMPAVPYMMPMYAPAMIPMVPTPKLPLPPKSASIPQSTPPAEVQSAPSTHAPKRRKQTVVSAATALALGTLSVVALVAPQSTSRSRSSVMQQSSSSSRRRLLALSGPEMPDEDHLAMLGVNITSLREEVTELAARTFALPDKATASGVALWDDFTSDGRSVDVFPGTDVNDPWYSAFKAAGMTHVDLLSRVMCNEMFKFKPADTADVVEAKITEVWKPHADEYELKKPVSRAIPMLSGKENASDFPGSSEVDSNSVVSVLLPPPTKTTNGMMQQLNKVFVVTFNKRTTDYTTYSCLMPQTRHV</sequence>
<keyword evidence="7" id="KW-0175">Coiled coil</keyword>
<accession>A0A7S0Z8V6</accession>
<evidence type="ECO:0000259" key="9">
    <source>
        <dbReference type="PROSITE" id="PS50217"/>
    </source>
</evidence>
<evidence type="ECO:0000256" key="6">
    <source>
        <dbReference type="ARBA" id="ARBA00023242"/>
    </source>
</evidence>
<comment type="similarity">
    <text evidence="2">Belongs to the bZIP family.</text>
</comment>
<reference evidence="10" key="1">
    <citation type="submission" date="2021-01" db="EMBL/GenBank/DDBJ databases">
        <authorList>
            <person name="Corre E."/>
            <person name="Pelletier E."/>
            <person name="Niang G."/>
            <person name="Scheremetjew M."/>
            <person name="Finn R."/>
            <person name="Kale V."/>
            <person name="Holt S."/>
            <person name="Cochrane G."/>
            <person name="Meng A."/>
            <person name="Brown T."/>
            <person name="Cohen L."/>
        </authorList>
    </citation>
    <scope>NUCLEOTIDE SEQUENCE</scope>
    <source>
        <strain evidence="10">Clade-D-RCC1621</strain>
    </source>
</reference>
<dbReference type="SUPFAM" id="SSF57959">
    <property type="entry name" value="Leucine zipper domain"/>
    <property type="match status" value="1"/>
</dbReference>